<keyword evidence="7" id="KW-1185">Reference proteome</keyword>
<evidence type="ECO:0000256" key="4">
    <source>
        <dbReference type="SAM" id="MobiDB-lite"/>
    </source>
</evidence>
<dbReference type="InterPro" id="IPR001841">
    <property type="entry name" value="Znf_RING"/>
</dbReference>
<keyword evidence="2" id="KW-0862">Zinc</keyword>
<organism evidence="6 7">
    <name type="scientific">Heterodera trifolii</name>
    <dbReference type="NCBI Taxonomy" id="157864"/>
    <lineage>
        <taxon>Eukaryota</taxon>
        <taxon>Metazoa</taxon>
        <taxon>Ecdysozoa</taxon>
        <taxon>Nematoda</taxon>
        <taxon>Chromadorea</taxon>
        <taxon>Rhabditida</taxon>
        <taxon>Tylenchina</taxon>
        <taxon>Tylenchomorpha</taxon>
        <taxon>Tylenchoidea</taxon>
        <taxon>Heteroderidae</taxon>
        <taxon>Heteroderinae</taxon>
        <taxon>Heterodera</taxon>
    </lineage>
</organism>
<accession>A0ABD2IXB8</accession>
<evidence type="ECO:0000256" key="2">
    <source>
        <dbReference type="ARBA" id="ARBA00022833"/>
    </source>
</evidence>
<sequence>MCKRNNFMHEIYEDRAYIEDEESGRYSCILLWVDLRICDQNETNAMIKITKTGTDESKEFVIPKTFLSFGEVPIVLGFGTRPPAQKSFNLKNHFTWINNTQQFLGIKIGCNIGLDYYNNYVIGSAIFHPQQSNNANVINVTVPVYDINTVMHLCGRDGRSEIEIEIIQNGNVSRPNTNVEVGTSSNSSRPNTNVEAGTNSNSSRPNTNVEVGTSSNNSRPNTNVEVGTSSNNSRPNTIVEVAMSSFSSRLEAFVANEWEIADKIIAARIEEVNRRITCIICMDKERSVVFTPCQHAVVCDLCAANIMNSSDAAVKKHCPLCRSKIVDTNKFYLA</sequence>
<gene>
    <name evidence="6" type="ORF">niasHT_032823</name>
</gene>
<feature type="region of interest" description="Disordered" evidence="4">
    <location>
        <begin position="173"/>
        <end position="235"/>
    </location>
</feature>
<dbReference type="Pfam" id="PF13920">
    <property type="entry name" value="zf-C3HC4_3"/>
    <property type="match status" value="1"/>
</dbReference>
<protein>
    <recommendedName>
        <fullName evidence="5">RING-type domain-containing protein</fullName>
    </recommendedName>
</protein>
<dbReference type="Gene3D" id="3.30.40.10">
    <property type="entry name" value="Zinc/RING finger domain, C3HC4 (zinc finger)"/>
    <property type="match status" value="1"/>
</dbReference>
<evidence type="ECO:0000256" key="1">
    <source>
        <dbReference type="ARBA" id="ARBA00022771"/>
    </source>
</evidence>
<proteinExistence type="predicted"/>
<dbReference type="Proteomes" id="UP001620626">
    <property type="component" value="Unassembled WGS sequence"/>
</dbReference>
<dbReference type="EMBL" id="JBICBT010001108">
    <property type="protein sequence ID" value="KAL3082460.1"/>
    <property type="molecule type" value="Genomic_DNA"/>
</dbReference>
<evidence type="ECO:0000256" key="3">
    <source>
        <dbReference type="PROSITE-ProRule" id="PRU00175"/>
    </source>
</evidence>
<keyword evidence="1 3" id="KW-0863">Zinc-finger</keyword>
<keyword evidence="1 3" id="KW-0479">Metal-binding</keyword>
<dbReference type="GO" id="GO:0008270">
    <property type="term" value="F:zinc ion binding"/>
    <property type="evidence" value="ECO:0007669"/>
    <property type="project" value="UniProtKB-KW"/>
</dbReference>
<dbReference type="InterPro" id="IPR013083">
    <property type="entry name" value="Znf_RING/FYVE/PHD"/>
</dbReference>
<reference evidence="6 7" key="1">
    <citation type="submission" date="2024-10" db="EMBL/GenBank/DDBJ databases">
        <authorList>
            <person name="Kim D."/>
        </authorList>
    </citation>
    <scope>NUCLEOTIDE SEQUENCE [LARGE SCALE GENOMIC DNA]</scope>
    <source>
        <strain evidence="6">BH-2024</strain>
    </source>
</reference>
<dbReference type="AlphaFoldDB" id="A0ABD2IXB8"/>
<name>A0ABD2IXB8_9BILA</name>
<feature type="domain" description="RING-type" evidence="5">
    <location>
        <begin position="278"/>
        <end position="322"/>
    </location>
</feature>
<evidence type="ECO:0000259" key="5">
    <source>
        <dbReference type="PROSITE" id="PS50089"/>
    </source>
</evidence>
<dbReference type="SUPFAM" id="SSF57850">
    <property type="entry name" value="RING/U-box"/>
    <property type="match status" value="1"/>
</dbReference>
<dbReference type="PROSITE" id="PS50089">
    <property type="entry name" value="ZF_RING_2"/>
    <property type="match status" value="1"/>
</dbReference>
<evidence type="ECO:0000313" key="6">
    <source>
        <dbReference type="EMBL" id="KAL3082460.1"/>
    </source>
</evidence>
<dbReference type="PANTHER" id="PTHR22696">
    <property type="entry name" value="E3 UBIQUITIN-PROTEIN LIGASE RNF26"/>
    <property type="match status" value="1"/>
</dbReference>
<evidence type="ECO:0000313" key="7">
    <source>
        <dbReference type="Proteomes" id="UP001620626"/>
    </source>
</evidence>
<comment type="caution">
    <text evidence="6">The sequence shown here is derived from an EMBL/GenBank/DDBJ whole genome shotgun (WGS) entry which is preliminary data.</text>
</comment>
<dbReference type="SMART" id="SM00184">
    <property type="entry name" value="RING"/>
    <property type="match status" value="1"/>
</dbReference>